<dbReference type="EMBL" id="JANQDX010000019">
    <property type="protein sequence ID" value="KAL0904060.1"/>
    <property type="molecule type" value="Genomic_DNA"/>
</dbReference>
<proteinExistence type="predicted"/>
<evidence type="ECO:0000313" key="1">
    <source>
        <dbReference type="EMBL" id="KAL0904060.1"/>
    </source>
</evidence>
<protein>
    <submittedName>
        <fullName evidence="1">Uncharacterized protein</fullName>
    </submittedName>
</protein>
<name>A0ABD0TWR3_DENTH</name>
<dbReference type="AlphaFoldDB" id="A0ABD0TWR3"/>
<reference evidence="1 2" key="1">
    <citation type="journal article" date="2024" name="Plant Biotechnol. J.">
        <title>Dendrobium thyrsiflorum genome and its molecular insights into genes involved in important horticultural traits.</title>
        <authorList>
            <person name="Chen B."/>
            <person name="Wang J.Y."/>
            <person name="Zheng P.J."/>
            <person name="Li K.L."/>
            <person name="Liang Y.M."/>
            <person name="Chen X.F."/>
            <person name="Zhang C."/>
            <person name="Zhao X."/>
            <person name="He X."/>
            <person name="Zhang G.Q."/>
            <person name="Liu Z.J."/>
            <person name="Xu Q."/>
        </authorList>
    </citation>
    <scope>NUCLEOTIDE SEQUENCE [LARGE SCALE GENOMIC DNA]</scope>
    <source>
        <strain evidence="1">GZMU011</strain>
    </source>
</reference>
<gene>
    <name evidence="1" type="ORF">M5K25_026131</name>
</gene>
<keyword evidence="2" id="KW-1185">Reference proteome</keyword>
<evidence type="ECO:0000313" key="2">
    <source>
        <dbReference type="Proteomes" id="UP001552299"/>
    </source>
</evidence>
<organism evidence="1 2">
    <name type="scientific">Dendrobium thyrsiflorum</name>
    <name type="common">Pinecone-like raceme dendrobium</name>
    <name type="synonym">Orchid</name>
    <dbReference type="NCBI Taxonomy" id="117978"/>
    <lineage>
        <taxon>Eukaryota</taxon>
        <taxon>Viridiplantae</taxon>
        <taxon>Streptophyta</taxon>
        <taxon>Embryophyta</taxon>
        <taxon>Tracheophyta</taxon>
        <taxon>Spermatophyta</taxon>
        <taxon>Magnoliopsida</taxon>
        <taxon>Liliopsida</taxon>
        <taxon>Asparagales</taxon>
        <taxon>Orchidaceae</taxon>
        <taxon>Epidendroideae</taxon>
        <taxon>Malaxideae</taxon>
        <taxon>Dendrobiinae</taxon>
        <taxon>Dendrobium</taxon>
    </lineage>
</organism>
<accession>A0ABD0TWR3</accession>
<comment type="caution">
    <text evidence="1">The sequence shown here is derived from an EMBL/GenBank/DDBJ whole genome shotgun (WGS) entry which is preliminary data.</text>
</comment>
<dbReference type="Proteomes" id="UP001552299">
    <property type="component" value="Unassembled WGS sequence"/>
</dbReference>
<sequence length="70" mass="7478">MAKSTVGYFCASSLGHPSQRASVSLNEEAESETAFVARIYRSCILQLQGLLGVGVEACKELELELGLDLS</sequence>